<evidence type="ECO:0000256" key="7">
    <source>
        <dbReference type="HAMAP-Rule" id="MF_00311"/>
    </source>
</evidence>
<keyword evidence="8" id="KW-0175">Coiled coil</keyword>
<keyword evidence="3 7" id="KW-0375">Hydrogen ion transport</keyword>
<dbReference type="GO" id="GO:0046961">
    <property type="term" value="F:proton-transporting ATPase activity, rotational mechanism"/>
    <property type="evidence" value="ECO:0007669"/>
    <property type="project" value="InterPro"/>
</dbReference>
<dbReference type="SUPFAM" id="SSF160527">
    <property type="entry name" value="V-type ATPase subunit E-like"/>
    <property type="match status" value="1"/>
</dbReference>
<evidence type="ECO:0000313" key="9">
    <source>
        <dbReference type="EMBL" id="ENN96081.1"/>
    </source>
</evidence>
<dbReference type="STRING" id="1069083.GCA_000371805_00642"/>
<comment type="caution">
    <text evidence="9">The sequence shown here is derived from an EMBL/GenBank/DDBJ whole genome shotgun (WGS) entry which is preliminary data.</text>
</comment>
<comment type="subunit">
    <text evidence="7">Has multiple subunits with at least A(3), B(3), C, D, E, F, H, I and proteolipid K(x).</text>
</comment>
<comment type="function">
    <text evidence="7">Component of the A-type ATP synthase that produces ATP from ADP in the presence of a proton gradient across the membrane.</text>
</comment>
<dbReference type="GO" id="GO:0042777">
    <property type="term" value="P:proton motive force-driven plasma membrane ATP synthesis"/>
    <property type="evidence" value="ECO:0007669"/>
    <property type="project" value="UniProtKB-UniRule"/>
</dbReference>
<keyword evidence="5 7" id="KW-0472">Membrane</keyword>
<dbReference type="AlphaFoldDB" id="N6VSF9"/>
<dbReference type="GO" id="GO:0046933">
    <property type="term" value="F:proton-transporting ATP synthase activity, rotational mechanism"/>
    <property type="evidence" value="ECO:0007669"/>
    <property type="project" value="UniProtKB-UniRule"/>
</dbReference>
<dbReference type="SUPFAM" id="SSF81573">
    <property type="entry name" value="F1F0 ATP synthase subunit B, membrane domain"/>
    <property type="match status" value="1"/>
</dbReference>
<dbReference type="Gene3D" id="3.30.2320.30">
    <property type="entry name" value="ATP synthase, E subunit, C-terminal"/>
    <property type="match status" value="1"/>
</dbReference>
<dbReference type="CDD" id="cd06503">
    <property type="entry name" value="ATP-synt_Fo_b"/>
    <property type="match status" value="1"/>
</dbReference>
<evidence type="ECO:0000256" key="1">
    <source>
        <dbReference type="ARBA" id="ARBA00005901"/>
    </source>
</evidence>
<keyword evidence="7" id="KW-1003">Cell membrane</keyword>
<dbReference type="EMBL" id="APMM01000028">
    <property type="protein sequence ID" value="ENN96081.1"/>
    <property type="molecule type" value="Genomic_DNA"/>
</dbReference>
<dbReference type="Pfam" id="PF01991">
    <property type="entry name" value="vATP-synt_E"/>
    <property type="match status" value="1"/>
</dbReference>
<dbReference type="Gene3D" id="1.20.5.620">
    <property type="entry name" value="F1F0 ATP synthase subunit B, membrane domain"/>
    <property type="match status" value="1"/>
</dbReference>
<accession>N6VSF9</accession>
<comment type="similarity">
    <text evidence="1 7">Belongs to the V-ATPase E subunit family.</text>
</comment>
<keyword evidence="6 7" id="KW-0066">ATP synthesis</keyword>
<dbReference type="OrthoDB" id="4691at2157"/>
<evidence type="ECO:0000313" key="10">
    <source>
        <dbReference type="Proteomes" id="UP000053695"/>
    </source>
</evidence>
<dbReference type="GO" id="GO:0033178">
    <property type="term" value="C:proton-transporting two-sector ATPase complex, catalytic domain"/>
    <property type="evidence" value="ECO:0007669"/>
    <property type="project" value="InterPro"/>
</dbReference>
<name>N6VSF9_9EURY</name>
<evidence type="ECO:0000256" key="4">
    <source>
        <dbReference type="ARBA" id="ARBA00023065"/>
    </source>
</evidence>
<evidence type="ECO:0000256" key="8">
    <source>
        <dbReference type="SAM" id="Coils"/>
    </source>
</evidence>
<evidence type="ECO:0000256" key="3">
    <source>
        <dbReference type="ARBA" id="ARBA00022781"/>
    </source>
</evidence>
<dbReference type="GO" id="GO:0005524">
    <property type="term" value="F:ATP binding"/>
    <property type="evidence" value="ECO:0007669"/>
    <property type="project" value="UniProtKB-UniRule"/>
</dbReference>
<proteinExistence type="inferred from homology"/>
<evidence type="ECO:0000256" key="2">
    <source>
        <dbReference type="ARBA" id="ARBA00022448"/>
    </source>
</evidence>
<organism evidence="9 10">
    <name type="scientific">Methanocaldococcus villosus KIN24-T80</name>
    <dbReference type="NCBI Taxonomy" id="1069083"/>
    <lineage>
        <taxon>Archaea</taxon>
        <taxon>Methanobacteriati</taxon>
        <taxon>Methanobacteriota</taxon>
        <taxon>Methanomada group</taxon>
        <taxon>Methanococci</taxon>
        <taxon>Methanococcales</taxon>
        <taxon>Methanocaldococcaceae</taxon>
        <taxon>Methanocaldococcus</taxon>
    </lineage>
</organism>
<keyword evidence="10" id="KW-1185">Reference proteome</keyword>
<gene>
    <name evidence="7" type="primary">atpE</name>
    <name evidence="9" type="ORF">J422_04408</name>
</gene>
<dbReference type="GO" id="GO:0005886">
    <property type="term" value="C:plasma membrane"/>
    <property type="evidence" value="ECO:0007669"/>
    <property type="project" value="UniProtKB-SubCell"/>
</dbReference>
<protein>
    <recommendedName>
        <fullName evidence="7">A-type ATP synthase subunit E</fullName>
    </recommendedName>
</protein>
<dbReference type="InterPro" id="IPR028987">
    <property type="entry name" value="ATP_synth_B-like_membr_sf"/>
</dbReference>
<dbReference type="PATRIC" id="fig|1069083.5.peg.864"/>
<dbReference type="RefSeq" id="WP_004591794.1">
    <property type="nucleotide sequence ID" value="NZ_APMM01000028.1"/>
</dbReference>
<dbReference type="PANTHER" id="PTHR45715">
    <property type="entry name" value="ATPASE H+-TRANSPORTING V1 SUBUNIT E1A-RELATED"/>
    <property type="match status" value="1"/>
</dbReference>
<evidence type="ECO:0000256" key="6">
    <source>
        <dbReference type="ARBA" id="ARBA00023310"/>
    </source>
</evidence>
<dbReference type="InterPro" id="IPR002842">
    <property type="entry name" value="ATPase_V1_Esu"/>
</dbReference>
<feature type="coiled-coil region" evidence="8">
    <location>
        <begin position="8"/>
        <end position="53"/>
    </location>
</feature>
<evidence type="ECO:0000256" key="5">
    <source>
        <dbReference type="ARBA" id="ARBA00023136"/>
    </source>
</evidence>
<comment type="subcellular location">
    <subcellularLocation>
        <location evidence="7">Cell membrane</location>
        <topology evidence="7">Peripheral membrane protein</topology>
    </subcellularLocation>
</comment>
<reference evidence="9 10" key="1">
    <citation type="journal article" date="2013" name="Genome Announc.">
        <title>Draft Genome Sequence of a Highly Flagellated, Fast-Swimming Archaeon, Methanocaldococcus villosus Strain KIN24-T80 (DSM 22612).</title>
        <authorList>
            <person name="Thennarasu S."/>
            <person name="Polireddy D."/>
            <person name="Antony A."/>
            <person name="Yada M.R."/>
            <person name="Algarawi S."/>
            <person name="Sivakumar N."/>
        </authorList>
    </citation>
    <scope>NUCLEOTIDE SEQUENCE [LARGE SCALE GENOMIC DNA]</scope>
    <source>
        <strain evidence="9 10">KIN24-T80</strain>
    </source>
</reference>
<sequence length="204" mass="23399">MGIEKIKEKILEDAKNEVRKIIAEAEEERKKILEEAKKEAERRKEQILKKGEKEAEMIKNRIIAEAKLEAKKMILKTKEELIEKAIVKLREDLLKYPESNEYKEKLIKLIMDGAIALGGGEILVRLNERDDKLIDAQVLWNLEKTIEDMTGKVTILKKGKPVNIIGGCILESSDGFKVLDNSLEAIFDRNLPNIRSKVMEILFS</sequence>
<keyword evidence="2 7" id="KW-0813">Transport</keyword>
<dbReference type="InterPro" id="IPR038495">
    <property type="entry name" value="ATPase_E_C"/>
</dbReference>
<dbReference type="HAMAP" id="MF_00311">
    <property type="entry name" value="ATP_synth_E_arch"/>
    <property type="match status" value="1"/>
</dbReference>
<keyword evidence="4 7" id="KW-0406">Ion transport</keyword>
<dbReference type="Proteomes" id="UP000053695">
    <property type="component" value="Unassembled WGS sequence"/>
</dbReference>